<organism evidence="2 3">
    <name type="scientific">Batrachochytrium dendrobatidis (strain JEL423)</name>
    <dbReference type="NCBI Taxonomy" id="403673"/>
    <lineage>
        <taxon>Eukaryota</taxon>
        <taxon>Fungi</taxon>
        <taxon>Fungi incertae sedis</taxon>
        <taxon>Chytridiomycota</taxon>
        <taxon>Chytridiomycota incertae sedis</taxon>
        <taxon>Chytridiomycetes</taxon>
        <taxon>Rhizophydiales</taxon>
        <taxon>Rhizophydiales incertae sedis</taxon>
        <taxon>Batrachochytrium</taxon>
    </lineage>
</organism>
<dbReference type="PANTHER" id="PTHR10094:SF25">
    <property type="entry name" value="SCP2 STEROL-BINDING DOMAIN-CONTAINING PROTEIN 1"/>
    <property type="match status" value="1"/>
</dbReference>
<name>A0A177WI85_BATDL</name>
<accession>A0A177WI85</accession>
<dbReference type="STRING" id="403673.A0A177WI85"/>
<dbReference type="Pfam" id="PF02036">
    <property type="entry name" value="SCP2"/>
    <property type="match status" value="2"/>
</dbReference>
<dbReference type="FunFam" id="3.30.1050.10:FF:000001">
    <property type="entry name" value="Putative Non-specific lipid-transfer protein"/>
    <property type="match status" value="2"/>
</dbReference>
<dbReference type="PANTHER" id="PTHR10094">
    <property type="entry name" value="STEROL CARRIER PROTEIN 2 SCP-2 FAMILY PROTEIN"/>
    <property type="match status" value="1"/>
</dbReference>
<sequence length="417" mass="45686">MSVSVDGFKSSLAFSQLKVGIDGLSATEKQAMVKQTGAVFEFLVKNAAGAQQAWTLDLKNQAGLTLGSNAKPDITINLSDDTFVDLASGKLNGQKAFMSGKLKVKGNMMLATRLDGVLKLAKSAPKPKPPTSSSTSGFGSDAIFSMIGSRMSSLSSTEKDAFLKKTKAIFQFDIKNAEGVTQIWLLDLKEKGEVTKEAGAKPDITISVKDEDFVALAQGKLNGQKAFMSGKIKVKGAVMLATTTRSCFTRMLPCTRSFYTYNTPKDTRRIIMDDGSCLIFLKPSTSSVSSSVSSDASSSTSSQKLVNNKVTSAYHDQIPAEIEASLPPRLRNYPQQATPSKEQILQMQQLRESDPDTWTVQQLARKFNTYPGFVLKVTHCPPQRAQMLRDLEQSRFDHLSIQAKIKAINRLRRKQLW</sequence>
<reference evidence="2 3" key="1">
    <citation type="submission" date="2006-10" db="EMBL/GenBank/DDBJ databases">
        <title>The Genome Sequence of Batrachochytrium dendrobatidis JEL423.</title>
        <authorList>
            <consortium name="The Broad Institute Genome Sequencing Platform"/>
            <person name="Birren B."/>
            <person name="Lander E."/>
            <person name="Galagan J."/>
            <person name="Cuomo C."/>
            <person name="Devon K."/>
            <person name="Jaffe D."/>
            <person name="Butler J."/>
            <person name="Alvarez P."/>
            <person name="Gnerre S."/>
            <person name="Grabherr M."/>
            <person name="Kleber M."/>
            <person name="Mauceli E."/>
            <person name="Brockman W."/>
            <person name="Young S."/>
            <person name="LaButti K."/>
            <person name="Sykes S."/>
            <person name="DeCaprio D."/>
            <person name="Crawford M."/>
            <person name="Koehrsen M."/>
            <person name="Engels R."/>
            <person name="Montgomery P."/>
            <person name="Pearson M."/>
            <person name="Howarth C."/>
            <person name="Larson L."/>
            <person name="White J."/>
            <person name="O'Leary S."/>
            <person name="Kodira C."/>
            <person name="Zeng Q."/>
            <person name="Yandava C."/>
            <person name="Alvarado L."/>
            <person name="Longcore J."/>
            <person name="James T."/>
        </authorList>
    </citation>
    <scope>NUCLEOTIDE SEQUENCE [LARGE SCALE GENOMIC DNA]</scope>
    <source>
        <strain evidence="2 3">JEL423</strain>
    </source>
</reference>
<dbReference type="InterPro" id="IPR003033">
    <property type="entry name" value="SCP2_sterol-bd_dom"/>
</dbReference>
<dbReference type="Proteomes" id="UP000077115">
    <property type="component" value="Unassembled WGS sequence"/>
</dbReference>
<feature type="domain" description="SCP2" evidence="1">
    <location>
        <begin position="27"/>
        <end position="119"/>
    </location>
</feature>
<dbReference type="AlphaFoldDB" id="A0A177WI85"/>
<dbReference type="OrthoDB" id="10265837at2759"/>
<dbReference type="GO" id="GO:0005829">
    <property type="term" value="C:cytosol"/>
    <property type="evidence" value="ECO:0007669"/>
    <property type="project" value="TreeGrafter"/>
</dbReference>
<proteinExistence type="predicted"/>
<feature type="domain" description="SCP2" evidence="1">
    <location>
        <begin position="156"/>
        <end position="244"/>
    </location>
</feature>
<gene>
    <name evidence="2" type="ORF">BDEG_23245</name>
</gene>
<dbReference type="Gene3D" id="3.30.1050.10">
    <property type="entry name" value="SCP2 sterol-binding domain"/>
    <property type="match status" value="2"/>
</dbReference>
<reference evidence="2 3" key="2">
    <citation type="submission" date="2016-05" db="EMBL/GenBank/DDBJ databases">
        <title>Lineage-specific infection strategies underlie the spectrum of fungal disease in amphibians.</title>
        <authorList>
            <person name="Cuomo C.A."/>
            <person name="Farrer R.A."/>
            <person name="James T."/>
            <person name="Longcore J."/>
            <person name="Birren B."/>
        </authorList>
    </citation>
    <scope>NUCLEOTIDE SEQUENCE [LARGE SCALE GENOMIC DNA]</scope>
    <source>
        <strain evidence="2 3">JEL423</strain>
    </source>
</reference>
<dbReference type="VEuPathDB" id="FungiDB:BDEG_23245"/>
<protein>
    <recommendedName>
        <fullName evidence="1">SCP2 domain-containing protein</fullName>
    </recommendedName>
</protein>
<dbReference type="InterPro" id="IPR036527">
    <property type="entry name" value="SCP2_sterol-bd_dom_sf"/>
</dbReference>
<evidence type="ECO:0000313" key="2">
    <source>
        <dbReference type="EMBL" id="OAJ39394.1"/>
    </source>
</evidence>
<evidence type="ECO:0000313" key="3">
    <source>
        <dbReference type="Proteomes" id="UP000077115"/>
    </source>
</evidence>
<dbReference type="SUPFAM" id="SSF55718">
    <property type="entry name" value="SCP-like"/>
    <property type="match status" value="2"/>
</dbReference>
<dbReference type="EMBL" id="DS022303">
    <property type="protein sequence ID" value="OAJ39394.1"/>
    <property type="molecule type" value="Genomic_DNA"/>
</dbReference>
<evidence type="ECO:0000259" key="1">
    <source>
        <dbReference type="Pfam" id="PF02036"/>
    </source>
</evidence>
<dbReference type="Pfam" id="PF12824">
    <property type="entry name" value="MRP-L20"/>
    <property type="match status" value="1"/>
</dbReference>